<evidence type="ECO:0000256" key="10">
    <source>
        <dbReference type="ARBA" id="ARBA00023136"/>
    </source>
</evidence>
<dbReference type="Proteomes" id="UP000242814">
    <property type="component" value="Unassembled WGS sequence"/>
</dbReference>
<evidence type="ECO:0000256" key="1">
    <source>
        <dbReference type="ARBA" id="ARBA00004389"/>
    </source>
</evidence>
<comment type="caution">
    <text evidence="13">The sequence shown here is derived from an EMBL/GenBank/DDBJ whole genome shotgun (WGS) entry which is preliminary data.</text>
</comment>
<evidence type="ECO:0000256" key="9">
    <source>
        <dbReference type="ARBA" id="ARBA00022989"/>
    </source>
</evidence>
<comment type="function">
    <text evidence="11">Participates in the formation of the lipid-linked precursor oligosaccharide for N-glycosylation. Involved in assembling the dolichol-pyrophosphate-GlcNAc(2)-Man(5) intermediate on the cytoplasmic surface of the ER.</text>
</comment>
<protein>
    <recommendedName>
        <fullName evidence="4">Chitobiosyldiphosphodolichol beta-mannosyltransferase</fullName>
        <ecNumber evidence="3">2.4.1.142</ecNumber>
    </recommendedName>
</protein>
<keyword evidence="8" id="KW-0256">Endoplasmic reticulum</keyword>
<evidence type="ECO:0000256" key="4">
    <source>
        <dbReference type="ARBA" id="ARBA00015841"/>
    </source>
</evidence>
<organism evidence="13 14">
    <name type="scientific">Paracoccidioides brasiliensis</name>
    <dbReference type="NCBI Taxonomy" id="121759"/>
    <lineage>
        <taxon>Eukaryota</taxon>
        <taxon>Fungi</taxon>
        <taxon>Dikarya</taxon>
        <taxon>Ascomycota</taxon>
        <taxon>Pezizomycotina</taxon>
        <taxon>Eurotiomycetes</taxon>
        <taxon>Eurotiomycetidae</taxon>
        <taxon>Onygenales</taxon>
        <taxon>Ajellomycetaceae</taxon>
        <taxon>Paracoccidioides</taxon>
    </lineage>
</organism>
<accession>A0A1D2J6T2</accession>
<reference evidence="13 14" key="1">
    <citation type="submission" date="2016-06" db="EMBL/GenBank/DDBJ databases">
        <authorList>
            <person name="Kjaerup R.B."/>
            <person name="Dalgaard T.S."/>
            <person name="Juul-Madsen H.R."/>
        </authorList>
    </citation>
    <scope>NUCLEOTIDE SEQUENCE [LARGE SCALE GENOMIC DNA]</scope>
    <source>
        <strain evidence="13 14">Pb300</strain>
    </source>
</reference>
<evidence type="ECO:0000256" key="5">
    <source>
        <dbReference type="ARBA" id="ARBA00022676"/>
    </source>
</evidence>
<proteinExistence type="predicted"/>
<comment type="pathway">
    <text evidence="2">Protein modification; protein glycosylation.</text>
</comment>
<feature type="transmembrane region" description="Helical" evidence="12">
    <location>
        <begin position="6"/>
        <end position="24"/>
    </location>
</feature>
<evidence type="ECO:0000256" key="8">
    <source>
        <dbReference type="ARBA" id="ARBA00022824"/>
    </source>
</evidence>
<feature type="transmembrane region" description="Helical" evidence="12">
    <location>
        <begin position="160"/>
        <end position="178"/>
    </location>
</feature>
<evidence type="ECO:0000256" key="7">
    <source>
        <dbReference type="ARBA" id="ARBA00022692"/>
    </source>
</evidence>
<evidence type="ECO:0000256" key="12">
    <source>
        <dbReference type="SAM" id="Phobius"/>
    </source>
</evidence>
<dbReference type="SUPFAM" id="SSF53756">
    <property type="entry name" value="UDP-Glycosyltransferase/glycogen phosphorylase"/>
    <property type="match status" value="1"/>
</dbReference>
<dbReference type="VEuPathDB" id="FungiDB:PABG_07116"/>
<dbReference type="Pfam" id="PF13692">
    <property type="entry name" value="Glyco_trans_1_4"/>
    <property type="match status" value="1"/>
</dbReference>
<evidence type="ECO:0000256" key="3">
    <source>
        <dbReference type="ARBA" id="ARBA00012611"/>
    </source>
</evidence>
<dbReference type="GO" id="GO:0004578">
    <property type="term" value="F:chitobiosyldiphosphodolichol beta-mannosyltransferase activity"/>
    <property type="evidence" value="ECO:0007669"/>
    <property type="project" value="UniProtKB-EC"/>
</dbReference>
<evidence type="ECO:0000256" key="6">
    <source>
        <dbReference type="ARBA" id="ARBA00022679"/>
    </source>
</evidence>
<dbReference type="EMBL" id="LZYO01000378">
    <property type="protein sequence ID" value="ODH14147.1"/>
    <property type="molecule type" value="Genomic_DNA"/>
</dbReference>
<sequence length="504" mass="55808">MLTAIGAGALFFTTLVISTLLLILPSRYERNQPTSRNPPSDSNQRIRNPTSSVQIVVLGDIGRSPRMQYHALSIANHNCDVSLIGYTSSAVHPDLVKNPRVAIVPLASPPNFLRTSNRYLFPVLAALKLLHQTWCLWIAVAYRSKPAQWMLVQDLSGIHLIMLIFILSFVLAAEIYILSSSFQNPPAAPTLVIAHLVCKLRNSCLIIDWHNFGYSILALKLGKGHPMVKINKSHEASFGRLSAANFCVSKAMARQLRDDLKIKAPILVLHDRPPALFQPFQNDDKKYAFLSSLPETSEFVRDMRNGACRLLVSSTSWTPDEDFSILIDALCRYSAISSTVNYDLPRLGVIITGKGPQRDMYLSRVANLMAEDKLNKVVIKSAWLSLQDYAQLLASASLGVCLHTSTSGVDLPMKVVDMFGAGLPVVGWSRYESWPELVTEGINGLGFGSPDELLAHLLDLFGDDGKKLAVLRQGALQESKRRWDDEWDAVAGKLFDLDSLPNDK</sequence>
<keyword evidence="10 12" id="KW-0472">Membrane</keyword>
<dbReference type="PANTHER" id="PTHR13036:SF0">
    <property type="entry name" value="CHITOBIOSYLDIPHOSPHODOLICHOL BETA-MANNOSYLTRANSFERASE"/>
    <property type="match status" value="1"/>
</dbReference>
<dbReference type="EC" id="2.4.1.142" evidence="3"/>
<evidence type="ECO:0000256" key="2">
    <source>
        <dbReference type="ARBA" id="ARBA00004922"/>
    </source>
</evidence>
<feature type="transmembrane region" description="Helical" evidence="12">
    <location>
        <begin position="119"/>
        <end position="140"/>
    </location>
</feature>
<dbReference type="FunFam" id="3.40.50.2000:FF:000162">
    <property type="entry name" value="Beta-1,4-mannosyltransferase (Alg1), putative"/>
    <property type="match status" value="1"/>
</dbReference>
<dbReference type="VEuPathDB" id="FungiDB:PADG_06380"/>
<comment type="subcellular location">
    <subcellularLocation>
        <location evidence="1">Endoplasmic reticulum membrane</location>
        <topology evidence="1">Single-pass membrane protein</topology>
    </subcellularLocation>
</comment>
<gene>
    <name evidence="13" type="ORF">ACO22_06660</name>
</gene>
<dbReference type="Gene3D" id="3.40.50.2000">
    <property type="entry name" value="Glycogen Phosphorylase B"/>
    <property type="match status" value="1"/>
</dbReference>
<evidence type="ECO:0000313" key="14">
    <source>
        <dbReference type="Proteomes" id="UP000242814"/>
    </source>
</evidence>
<dbReference type="InterPro" id="IPR026051">
    <property type="entry name" value="ALG1-like"/>
</dbReference>
<name>A0A1D2J6T2_PARBR</name>
<evidence type="ECO:0000313" key="13">
    <source>
        <dbReference type="EMBL" id="ODH14147.1"/>
    </source>
</evidence>
<evidence type="ECO:0000256" key="11">
    <source>
        <dbReference type="ARBA" id="ARBA00024899"/>
    </source>
</evidence>
<dbReference type="PANTHER" id="PTHR13036">
    <property type="entry name" value="BETA1,4 MANNOSYLTRANSFERASE"/>
    <property type="match status" value="1"/>
</dbReference>
<dbReference type="GO" id="GO:0005789">
    <property type="term" value="C:endoplasmic reticulum membrane"/>
    <property type="evidence" value="ECO:0007669"/>
    <property type="project" value="UniProtKB-SubCell"/>
</dbReference>
<keyword evidence="5" id="KW-0328">Glycosyltransferase</keyword>
<keyword evidence="7 12" id="KW-0812">Transmembrane</keyword>
<keyword evidence="6" id="KW-0808">Transferase</keyword>
<keyword evidence="9 12" id="KW-1133">Transmembrane helix</keyword>
<dbReference type="AlphaFoldDB" id="A0A1D2J6T2"/>